<evidence type="ECO:0000313" key="6">
    <source>
        <dbReference type="Proteomes" id="UP001497457"/>
    </source>
</evidence>
<feature type="repeat" description="PPR" evidence="3">
    <location>
        <begin position="324"/>
        <end position="358"/>
    </location>
</feature>
<dbReference type="InterPro" id="IPR011990">
    <property type="entry name" value="TPR-like_helical_dom_sf"/>
</dbReference>
<dbReference type="InterPro" id="IPR002885">
    <property type="entry name" value="PPR_rpt"/>
</dbReference>
<dbReference type="SUPFAM" id="SSF48452">
    <property type="entry name" value="TPR-like"/>
    <property type="match status" value="1"/>
</dbReference>
<evidence type="ECO:0000313" key="5">
    <source>
        <dbReference type="EMBL" id="CAL4968103.1"/>
    </source>
</evidence>
<dbReference type="PANTHER" id="PTHR47934">
    <property type="entry name" value="PENTATRICOPEPTIDE REPEAT-CONTAINING PROTEIN PET309, MITOCHONDRIAL"/>
    <property type="match status" value="1"/>
</dbReference>
<dbReference type="Pfam" id="PF13041">
    <property type="entry name" value="PPR_2"/>
    <property type="match status" value="2"/>
</dbReference>
<reference evidence="5 6" key="2">
    <citation type="submission" date="2024-10" db="EMBL/GenBank/DDBJ databases">
        <authorList>
            <person name="Ryan C."/>
        </authorList>
    </citation>
    <scope>NUCLEOTIDE SEQUENCE [LARGE SCALE GENOMIC DNA]</scope>
</reference>
<dbReference type="PANTHER" id="PTHR47934:SF26">
    <property type="entry name" value="SMALL RIBOSOMAL SUBUNIT PROTEIN MS78 (RPPR3A)"/>
    <property type="match status" value="1"/>
</dbReference>
<feature type="repeat" description="PPR" evidence="3">
    <location>
        <begin position="289"/>
        <end position="323"/>
    </location>
</feature>
<dbReference type="PROSITE" id="PS51375">
    <property type="entry name" value="PPR"/>
    <property type="match status" value="5"/>
</dbReference>
<reference evidence="6" key="1">
    <citation type="submission" date="2024-06" db="EMBL/GenBank/DDBJ databases">
        <authorList>
            <person name="Ryan C."/>
        </authorList>
    </citation>
    <scope>NUCLEOTIDE SEQUENCE [LARGE SCALE GENOMIC DNA]</scope>
</reference>
<evidence type="ECO:0000256" key="2">
    <source>
        <dbReference type="ARBA" id="ARBA00022946"/>
    </source>
</evidence>
<dbReference type="Proteomes" id="UP001497457">
    <property type="component" value="Chromosome 2b"/>
</dbReference>
<feature type="compositionally biased region" description="Acidic residues" evidence="4">
    <location>
        <begin position="446"/>
        <end position="456"/>
    </location>
</feature>
<keyword evidence="2" id="KW-0809">Transit peptide</keyword>
<evidence type="ECO:0000256" key="3">
    <source>
        <dbReference type="PROSITE-ProRule" id="PRU00708"/>
    </source>
</evidence>
<dbReference type="Pfam" id="PF01535">
    <property type="entry name" value="PPR"/>
    <property type="match status" value="1"/>
</dbReference>
<feature type="repeat" description="PPR" evidence="3">
    <location>
        <begin position="254"/>
        <end position="288"/>
    </location>
</feature>
<feature type="repeat" description="PPR" evidence="3">
    <location>
        <begin position="219"/>
        <end position="253"/>
    </location>
</feature>
<protein>
    <recommendedName>
        <fullName evidence="7">Pentatricopeptide repeat-containing protein</fullName>
    </recommendedName>
</protein>
<name>A0ABC9A1F9_9POAL</name>
<keyword evidence="6" id="KW-1185">Reference proteome</keyword>
<dbReference type="EMBL" id="OZ075112">
    <property type="protein sequence ID" value="CAL4968103.1"/>
    <property type="molecule type" value="Genomic_DNA"/>
</dbReference>
<evidence type="ECO:0008006" key="7">
    <source>
        <dbReference type="Google" id="ProtNLM"/>
    </source>
</evidence>
<feature type="region of interest" description="Disordered" evidence="4">
    <location>
        <begin position="405"/>
        <end position="467"/>
    </location>
</feature>
<evidence type="ECO:0000256" key="4">
    <source>
        <dbReference type="SAM" id="MobiDB-lite"/>
    </source>
</evidence>
<sequence>MAALVLLRHGRRARAHAHAHAHAHGLPLSRALCTTTAGIDSGATSASMAMRRLRREFDPDRAVAILETIDMSSISAGSTRNALSMAARRLLRAGRFGDAEALISSHLSACKDEPYLAAVLCSYASANLPEKALDAFRSTVPSLPTPISPQPFNALLSTFLRCGLHQRIPTLFAELSKEFSITPNDASYSVLVKSYCMTRNDAKAKQTLNQMREQGISPSTKTYTPLIDSMYKQKKTKEAELLWKEMIESGCKPDVAVYNVKVTYYGLQRKLEEVMQVMSEMEADGVKPDIITYNFLMSSYCKNGKLEDAKVVYDSLAEKGCSPNAFTYKYMLSALCASGDFDAGLGIFKESLKKNKVPGFSTVKGLVEGFVKGGRVAEAKKVIAEIHDMFPDNLSRWKKLDKELGLDSDSENTPCSEGTSGKIVAEAKSVPADAEGVEGSAVDETAVSEESSDDEAPVAGEVPRGPA</sequence>
<keyword evidence="1" id="KW-0677">Repeat</keyword>
<evidence type="ECO:0000256" key="1">
    <source>
        <dbReference type="ARBA" id="ARBA00022737"/>
    </source>
</evidence>
<gene>
    <name evidence="5" type="ORF">URODEC1_LOCUS48817</name>
</gene>
<organism evidence="5 6">
    <name type="scientific">Urochloa decumbens</name>
    <dbReference type="NCBI Taxonomy" id="240449"/>
    <lineage>
        <taxon>Eukaryota</taxon>
        <taxon>Viridiplantae</taxon>
        <taxon>Streptophyta</taxon>
        <taxon>Embryophyta</taxon>
        <taxon>Tracheophyta</taxon>
        <taxon>Spermatophyta</taxon>
        <taxon>Magnoliopsida</taxon>
        <taxon>Liliopsida</taxon>
        <taxon>Poales</taxon>
        <taxon>Poaceae</taxon>
        <taxon>PACMAD clade</taxon>
        <taxon>Panicoideae</taxon>
        <taxon>Panicodae</taxon>
        <taxon>Paniceae</taxon>
        <taxon>Melinidinae</taxon>
        <taxon>Urochloa</taxon>
    </lineage>
</organism>
<feature type="repeat" description="PPR" evidence="3">
    <location>
        <begin position="184"/>
        <end position="218"/>
    </location>
</feature>
<dbReference type="NCBIfam" id="TIGR00756">
    <property type="entry name" value="PPR"/>
    <property type="match status" value="5"/>
</dbReference>
<accession>A0ABC9A1F9</accession>
<dbReference type="AlphaFoldDB" id="A0ABC9A1F9"/>
<dbReference type="InterPro" id="IPR051114">
    <property type="entry name" value="Mito_RNA_Proc_CCM1"/>
</dbReference>
<dbReference type="Gene3D" id="1.25.40.10">
    <property type="entry name" value="Tetratricopeptide repeat domain"/>
    <property type="match status" value="2"/>
</dbReference>
<proteinExistence type="predicted"/>